<evidence type="ECO:0000259" key="7">
    <source>
        <dbReference type="PROSITE" id="PS50850"/>
    </source>
</evidence>
<evidence type="ECO:0000256" key="6">
    <source>
        <dbReference type="SAM" id="Phobius"/>
    </source>
</evidence>
<dbReference type="InterPro" id="IPR050189">
    <property type="entry name" value="MFS_Efflux_Transporters"/>
</dbReference>
<name>A0A8H2NQU5_PSEFL</name>
<dbReference type="GO" id="GO:0022857">
    <property type="term" value="F:transmembrane transporter activity"/>
    <property type="evidence" value="ECO:0007669"/>
    <property type="project" value="InterPro"/>
</dbReference>
<feature type="transmembrane region" description="Helical" evidence="6">
    <location>
        <begin position="346"/>
        <end position="369"/>
    </location>
</feature>
<accession>A0A8H2NQU5</accession>
<evidence type="ECO:0000313" key="9">
    <source>
        <dbReference type="Proteomes" id="UP000325723"/>
    </source>
</evidence>
<dbReference type="Gene3D" id="1.20.1250.20">
    <property type="entry name" value="MFS general substrate transporter like domains"/>
    <property type="match status" value="2"/>
</dbReference>
<feature type="transmembrane region" description="Helical" evidence="6">
    <location>
        <begin position="312"/>
        <end position="334"/>
    </location>
</feature>
<feature type="transmembrane region" description="Helical" evidence="6">
    <location>
        <begin position="178"/>
        <end position="200"/>
    </location>
</feature>
<keyword evidence="4 6" id="KW-1133">Transmembrane helix</keyword>
<feature type="transmembrane region" description="Helical" evidence="6">
    <location>
        <begin position="287"/>
        <end position="306"/>
    </location>
</feature>
<evidence type="ECO:0000313" key="8">
    <source>
        <dbReference type="EMBL" id="VVO82703.1"/>
    </source>
</evidence>
<feature type="transmembrane region" description="Helical" evidence="6">
    <location>
        <begin position="221"/>
        <end position="242"/>
    </location>
</feature>
<evidence type="ECO:0000256" key="3">
    <source>
        <dbReference type="ARBA" id="ARBA00022692"/>
    </source>
</evidence>
<protein>
    <submittedName>
        <fullName evidence="8">Putative sulfoacetate transporter SauU</fullName>
    </submittedName>
</protein>
<organism evidence="8 9">
    <name type="scientific">Pseudomonas fluorescens</name>
    <dbReference type="NCBI Taxonomy" id="294"/>
    <lineage>
        <taxon>Bacteria</taxon>
        <taxon>Pseudomonadati</taxon>
        <taxon>Pseudomonadota</taxon>
        <taxon>Gammaproteobacteria</taxon>
        <taxon>Pseudomonadales</taxon>
        <taxon>Pseudomonadaceae</taxon>
        <taxon>Pseudomonas</taxon>
    </lineage>
</organism>
<evidence type="ECO:0000256" key="2">
    <source>
        <dbReference type="ARBA" id="ARBA00022475"/>
    </source>
</evidence>
<dbReference type="EMBL" id="CABVIE010000005">
    <property type="protein sequence ID" value="VVO82703.1"/>
    <property type="molecule type" value="Genomic_DNA"/>
</dbReference>
<gene>
    <name evidence="8" type="primary">sauU</name>
    <name evidence="8" type="ORF">PS900_01902</name>
</gene>
<evidence type="ECO:0000256" key="4">
    <source>
        <dbReference type="ARBA" id="ARBA00022989"/>
    </source>
</evidence>
<dbReference type="InterPro" id="IPR036259">
    <property type="entry name" value="MFS_trans_sf"/>
</dbReference>
<dbReference type="PANTHER" id="PTHR43124">
    <property type="entry name" value="PURINE EFFLUX PUMP PBUE"/>
    <property type="match status" value="1"/>
</dbReference>
<dbReference type="RefSeq" id="WP_150757603.1">
    <property type="nucleotide sequence ID" value="NZ_CABVIE010000005.1"/>
</dbReference>
<dbReference type="SUPFAM" id="SSF103473">
    <property type="entry name" value="MFS general substrate transporter"/>
    <property type="match status" value="1"/>
</dbReference>
<feature type="transmembrane region" description="Helical" evidence="6">
    <location>
        <begin position="375"/>
        <end position="396"/>
    </location>
</feature>
<dbReference type="Pfam" id="PF07690">
    <property type="entry name" value="MFS_1"/>
    <property type="match status" value="1"/>
</dbReference>
<feature type="transmembrane region" description="Helical" evidence="6">
    <location>
        <begin position="254"/>
        <end position="275"/>
    </location>
</feature>
<evidence type="ECO:0000256" key="1">
    <source>
        <dbReference type="ARBA" id="ARBA00004651"/>
    </source>
</evidence>
<dbReference type="AlphaFoldDB" id="A0A8H2NQU5"/>
<keyword evidence="3 6" id="KW-0812">Transmembrane</keyword>
<dbReference type="PANTHER" id="PTHR43124:SF3">
    <property type="entry name" value="CHLORAMPHENICOL EFFLUX PUMP RV0191"/>
    <property type="match status" value="1"/>
</dbReference>
<keyword evidence="2" id="KW-1003">Cell membrane</keyword>
<comment type="caution">
    <text evidence="8">The sequence shown here is derived from an EMBL/GenBank/DDBJ whole genome shotgun (WGS) entry which is preliminary data.</text>
</comment>
<sequence>MNNDTAVPMTASSTTGVNYRWVILAICTLNFLMSFVDRLAWANLSLSVSESMGLPLSTLGAYLTSFYVGYVAFNALGGILSDRLGARMVLIISMLSLGVFTGLFGFTQNFGQGLALQLFMGFAAGADFACCVKLIVTWFDKSSRGRAMGLFMIASSLGVVVTNLLVPSLAQAVGWQNVYHILGLVTFGLGCVSIFLLRNGPVDNSPAPLKAVLKLMRNRNVLFLTLAGFGGFWGTWGFAFWANALLVKHEGFSAIEAGGIVSLAGIAAIFGKPAFGLLSDWIRNPKLIAVICLLFFSAMLIIFGQLQGKTAFMIGAPLIGLGAFVYSPLLAVMVGEIAGAKYAGSATGLTAAIWQLASVIVPVAVGFVFQSTGSFNVAFTVLAAGPLLGALMLMCLKVKPVKISD</sequence>
<dbReference type="PIRSF" id="PIRSF002808">
    <property type="entry name" value="Hexose_phosphate_transp"/>
    <property type="match status" value="1"/>
</dbReference>
<evidence type="ECO:0000256" key="5">
    <source>
        <dbReference type="ARBA" id="ARBA00023136"/>
    </source>
</evidence>
<feature type="domain" description="Major facilitator superfamily (MFS) profile" evidence="7">
    <location>
        <begin position="23"/>
        <end position="401"/>
    </location>
</feature>
<feature type="transmembrane region" description="Helical" evidence="6">
    <location>
        <begin position="148"/>
        <end position="166"/>
    </location>
</feature>
<feature type="transmembrane region" description="Helical" evidence="6">
    <location>
        <begin position="88"/>
        <end position="108"/>
    </location>
</feature>
<dbReference type="GO" id="GO:0005886">
    <property type="term" value="C:plasma membrane"/>
    <property type="evidence" value="ECO:0007669"/>
    <property type="project" value="UniProtKB-SubCell"/>
</dbReference>
<dbReference type="InterPro" id="IPR020846">
    <property type="entry name" value="MFS_dom"/>
</dbReference>
<feature type="transmembrane region" description="Helical" evidence="6">
    <location>
        <begin position="61"/>
        <end position="81"/>
    </location>
</feature>
<proteinExistence type="predicted"/>
<feature type="transmembrane region" description="Helical" evidence="6">
    <location>
        <begin position="21"/>
        <end position="41"/>
    </location>
</feature>
<feature type="transmembrane region" description="Helical" evidence="6">
    <location>
        <begin position="114"/>
        <end position="136"/>
    </location>
</feature>
<dbReference type="Proteomes" id="UP000325723">
    <property type="component" value="Unassembled WGS sequence"/>
</dbReference>
<keyword evidence="5 6" id="KW-0472">Membrane</keyword>
<dbReference type="InterPro" id="IPR011701">
    <property type="entry name" value="MFS"/>
</dbReference>
<dbReference type="InterPro" id="IPR000849">
    <property type="entry name" value="Sugar_P_transporter"/>
</dbReference>
<reference evidence="8 9" key="1">
    <citation type="submission" date="2019-09" db="EMBL/GenBank/DDBJ databases">
        <authorList>
            <person name="Chandra G."/>
            <person name="Truman W A."/>
        </authorList>
    </citation>
    <scope>NUCLEOTIDE SEQUENCE [LARGE SCALE GENOMIC DNA]</scope>
    <source>
        <strain evidence="8">PS900</strain>
    </source>
</reference>
<comment type="subcellular location">
    <subcellularLocation>
        <location evidence="1">Cell membrane</location>
        <topology evidence="1">Multi-pass membrane protein</topology>
    </subcellularLocation>
</comment>
<dbReference type="PROSITE" id="PS50850">
    <property type="entry name" value="MFS"/>
    <property type="match status" value="1"/>
</dbReference>